<dbReference type="Proteomes" id="UP000321306">
    <property type="component" value="Unassembled WGS sequence"/>
</dbReference>
<dbReference type="AlphaFoldDB" id="A0A511MXE6"/>
<protein>
    <submittedName>
        <fullName evidence="1">Uncharacterized protein</fullName>
    </submittedName>
</protein>
<organism evidence="1 2">
    <name type="scientific">Deinococcus cellulosilyticus (strain DSM 18568 / NBRC 106333 / KACC 11606 / 5516J-15)</name>
    <dbReference type="NCBI Taxonomy" id="1223518"/>
    <lineage>
        <taxon>Bacteria</taxon>
        <taxon>Thermotogati</taxon>
        <taxon>Deinococcota</taxon>
        <taxon>Deinococci</taxon>
        <taxon>Deinococcales</taxon>
        <taxon>Deinococcaceae</taxon>
        <taxon>Deinococcus</taxon>
    </lineage>
</organism>
<evidence type="ECO:0000313" key="1">
    <source>
        <dbReference type="EMBL" id="GEM44827.1"/>
    </source>
</evidence>
<gene>
    <name evidence="1" type="ORF">DC3_04620</name>
</gene>
<accession>A0A511MXE6</accession>
<evidence type="ECO:0000313" key="2">
    <source>
        <dbReference type="Proteomes" id="UP000321306"/>
    </source>
</evidence>
<dbReference type="RefSeq" id="WP_146881955.1">
    <property type="nucleotide sequence ID" value="NZ_BJXB01000001.1"/>
</dbReference>
<sequence length="170" mass="18644">MKHIELTRQHLVNGLVAAGINKANILLQTPLGETMSGTTGASISTVLAPLEYVNKATRGSITHGRKVLWQATVQFNLEIFCHQGLKATEELLSNFLIWLSSHKLNDPETGEPITFQDPMQISWVEADGTLLKANRVGLILTTTASIYNDTELIDITVILQRRIAGGNPNE</sequence>
<dbReference type="EMBL" id="BJXB01000001">
    <property type="protein sequence ID" value="GEM44827.1"/>
    <property type="molecule type" value="Genomic_DNA"/>
</dbReference>
<proteinExistence type="predicted"/>
<reference evidence="1 2" key="1">
    <citation type="submission" date="2019-07" db="EMBL/GenBank/DDBJ databases">
        <title>Whole genome shotgun sequence of Deinococcus cellulosilyticus NBRC 106333.</title>
        <authorList>
            <person name="Hosoyama A."/>
            <person name="Uohara A."/>
            <person name="Ohji S."/>
            <person name="Ichikawa N."/>
        </authorList>
    </citation>
    <scope>NUCLEOTIDE SEQUENCE [LARGE SCALE GENOMIC DNA]</scope>
    <source>
        <strain evidence="1 2">NBRC 106333</strain>
    </source>
</reference>
<keyword evidence="2" id="KW-1185">Reference proteome</keyword>
<comment type="caution">
    <text evidence="1">The sequence shown here is derived from an EMBL/GenBank/DDBJ whole genome shotgun (WGS) entry which is preliminary data.</text>
</comment>
<name>A0A511MXE6_DEIC1</name>